<gene>
    <name evidence="2" type="ORF">GCM10007890_61560</name>
</gene>
<sequence>MVNGVFPGLDGSDQGPDGRAGELARDLRLWICPWRAFPPFDFKALPGPGRGLFLAGANHPASWRAQPGEPRPQRPRAEPLWTSGACLAPVATDMPDAGGGGTATSVLRPSEI</sequence>
<evidence type="ECO:0000313" key="3">
    <source>
        <dbReference type="Proteomes" id="UP001157440"/>
    </source>
</evidence>
<comment type="caution">
    <text evidence="2">The sequence shown here is derived from an EMBL/GenBank/DDBJ whole genome shotgun (WGS) entry which is preliminary data.</text>
</comment>
<feature type="compositionally biased region" description="Polar residues" evidence="1">
    <location>
        <begin position="103"/>
        <end position="112"/>
    </location>
</feature>
<keyword evidence="3" id="KW-1185">Reference proteome</keyword>
<feature type="region of interest" description="Disordered" evidence="1">
    <location>
        <begin position="1"/>
        <end position="20"/>
    </location>
</feature>
<feature type="region of interest" description="Disordered" evidence="1">
    <location>
        <begin position="89"/>
        <end position="112"/>
    </location>
</feature>
<evidence type="ECO:0000313" key="2">
    <source>
        <dbReference type="EMBL" id="GLS74141.1"/>
    </source>
</evidence>
<accession>A0AA37WV52</accession>
<organism evidence="2 3">
    <name type="scientific">Methylobacterium tardum</name>
    <dbReference type="NCBI Taxonomy" id="374432"/>
    <lineage>
        <taxon>Bacteria</taxon>
        <taxon>Pseudomonadati</taxon>
        <taxon>Pseudomonadota</taxon>
        <taxon>Alphaproteobacteria</taxon>
        <taxon>Hyphomicrobiales</taxon>
        <taxon>Methylobacteriaceae</taxon>
        <taxon>Methylobacterium</taxon>
    </lineage>
</organism>
<dbReference type="Proteomes" id="UP001157440">
    <property type="component" value="Unassembled WGS sequence"/>
</dbReference>
<dbReference type="AlphaFoldDB" id="A0AA37WV52"/>
<protein>
    <submittedName>
        <fullName evidence="2">Uncharacterized protein</fullName>
    </submittedName>
</protein>
<dbReference type="EMBL" id="BSPL01000033">
    <property type="protein sequence ID" value="GLS74141.1"/>
    <property type="molecule type" value="Genomic_DNA"/>
</dbReference>
<name>A0AA37WV52_9HYPH</name>
<proteinExistence type="predicted"/>
<reference evidence="3" key="1">
    <citation type="journal article" date="2019" name="Int. J. Syst. Evol. Microbiol.">
        <title>The Global Catalogue of Microorganisms (GCM) 10K type strain sequencing project: providing services to taxonomists for standard genome sequencing and annotation.</title>
        <authorList>
            <consortium name="The Broad Institute Genomics Platform"/>
            <consortium name="The Broad Institute Genome Sequencing Center for Infectious Disease"/>
            <person name="Wu L."/>
            <person name="Ma J."/>
        </authorList>
    </citation>
    <scope>NUCLEOTIDE SEQUENCE [LARGE SCALE GENOMIC DNA]</scope>
    <source>
        <strain evidence="3">NBRC 103632</strain>
    </source>
</reference>
<evidence type="ECO:0000256" key="1">
    <source>
        <dbReference type="SAM" id="MobiDB-lite"/>
    </source>
</evidence>